<keyword evidence="5" id="KW-1185">Reference proteome</keyword>
<dbReference type="GO" id="GO:0004065">
    <property type="term" value="F:arylsulfatase activity"/>
    <property type="evidence" value="ECO:0007669"/>
    <property type="project" value="TreeGrafter"/>
</dbReference>
<dbReference type="RefSeq" id="WP_212190818.1">
    <property type="nucleotide sequence ID" value="NZ_JAGTAR010000015.1"/>
</dbReference>
<comment type="caution">
    <text evidence="4">The sequence shown here is derived from an EMBL/GenBank/DDBJ whole genome shotgun (WGS) entry which is preliminary data.</text>
</comment>
<gene>
    <name evidence="4" type="ORF">KDU71_11105</name>
</gene>
<dbReference type="Gene3D" id="3.40.720.10">
    <property type="entry name" value="Alkaline Phosphatase, subunit A"/>
    <property type="match status" value="1"/>
</dbReference>
<dbReference type="PANTHER" id="PTHR42693">
    <property type="entry name" value="ARYLSULFATASE FAMILY MEMBER"/>
    <property type="match status" value="1"/>
</dbReference>
<sequence length="506" mass="58438">MNKYIFSILIVVLSYQSVLSKGQKQSKRPNIIWLMAEDIAPDLACYGTKAVKTPNLDALAAKGTRFTKCYTTNSICSPSRSAMMIGTHQLAINAGNHRSNRDIPLDKDFKPFTYYLREAGYTCILGHSKVMDKGTKIDCNFKHTAIGPWDGVDNFGLFDKKFEFSKADEPFFSQIQLKVTHRGDWWNDVRKQSEYPVNLNDVELPPYIADTPETRLDYAKYLDMIEYADNEVGMLIQELKEKGLYDNTIIIFIGDNGRCNIRGKGYLFDSGLHIPLIISGNKFFDQSIVNENLVCATDITATILDLAGIEKPKNVSGKSLLQNNFKRTYVFGARDTWDEIHDQSRCLIGRNYYYVRHDKPEIPFDAHQGYLEFYRPAVHIMRQLNEQNKLNAAQKYFFEEEKMAEEFYSMKNDPYQINNLIHKSGSQDKIEKYKSKLLELEEKFAPKDDVVHHTTPQSVKILEWLKNEHPEVIERMKAGEEVGLSYWMEEFDKAHGITKKKKKKNE</sequence>
<organism evidence="4 5">
    <name type="scientific">Carboxylicivirga sediminis</name>
    <dbReference type="NCBI Taxonomy" id="2006564"/>
    <lineage>
        <taxon>Bacteria</taxon>
        <taxon>Pseudomonadati</taxon>
        <taxon>Bacteroidota</taxon>
        <taxon>Bacteroidia</taxon>
        <taxon>Marinilabiliales</taxon>
        <taxon>Marinilabiliaceae</taxon>
        <taxon>Carboxylicivirga</taxon>
    </lineage>
</organism>
<dbReference type="InterPro" id="IPR050738">
    <property type="entry name" value="Sulfatase"/>
</dbReference>
<dbReference type="CDD" id="cd16027">
    <property type="entry name" value="SGSH"/>
    <property type="match status" value="1"/>
</dbReference>
<evidence type="ECO:0000256" key="2">
    <source>
        <dbReference type="ARBA" id="ARBA00022801"/>
    </source>
</evidence>
<dbReference type="PANTHER" id="PTHR42693:SF53">
    <property type="entry name" value="ENDO-4-O-SULFATASE"/>
    <property type="match status" value="1"/>
</dbReference>
<dbReference type="Proteomes" id="UP000679220">
    <property type="component" value="Unassembled WGS sequence"/>
</dbReference>
<accession>A0A941F3I3</accession>
<evidence type="ECO:0000256" key="1">
    <source>
        <dbReference type="ARBA" id="ARBA00008779"/>
    </source>
</evidence>
<reference evidence="4" key="1">
    <citation type="journal article" date="2018" name="Int. J. Syst. Evol. Microbiol.">
        <title>Carboxylicivirga sediminis sp. nov., isolated from coastal sediment.</title>
        <authorList>
            <person name="Wang F.Q."/>
            <person name="Ren L.H."/>
            <person name="Zou R.J."/>
            <person name="Sun Y.Z."/>
            <person name="Liu X.J."/>
            <person name="Jiang F."/>
            <person name="Liu L.J."/>
        </authorList>
    </citation>
    <scope>NUCLEOTIDE SEQUENCE</scope>
    <source>
        <strain evidence="4">JR1</strain>
    </source>
</reference>
<reference evidence="4" key="2">
    <citation type="submission" date="2021-04" db="EMBL/GenBank/DDBJ databases">
        <authorList>
            <person name="Zhang T."/>
            <person name="Zhang Y."/>
            <person name="Lu D."/>
            <person name="Zuo D."/>
            <person name="Du Z."/>
        </authorList>
    </citation>
    <scope>NUCLEOTIDE SEQUENCE</scope>
    <source>
        <strain evidence="4">JR1</strain>
    </source>
</reference>
<dbReference type="Pfam" id="PF00884">
    <property type="entry name" value="Sulfatase"/>
    <property type="match status" value="1"/>
</dbReference>
<evidence type="ECO:0000259" key="3">
    <source>
        <dbReference type="Pfam" id="PF00884"/>
    </source>
</evidence>
<dbReference type="InterPro" id="IPR000917">
    <property type="entry name" value="Sulfatase_N"/>
</dbReference>
<dbReference type="AlphaFoldDB" id="A0A941F3I3"/>
<evidence type="ECO:0000313" key="4">
    <source>
        <dbReference type="EMBL" id="MBR8536106.1"/>
    </source>
</evidence>
<comment type="similarity">
    <text evidence="1">Belongs to the sulfatase family.</text>
</comment>
<dbReference type="EMBL" id="JAGTAR010000015">
    <property type="protein sequence ID" value="MBR8536106.1"/>
    <property type="molecule type" value="Genomic_DNA"/>
</dbReference>
<dbReference type="SUPFAM" id="SSF53649">
    <property type="entry name" value="Alkaline phosphatase-like"/>
    <property type="match status" value="1"/>
</dbReference>
<feature type="domain" description="Sulfatase N-terminal" evidence="3">
    <location>
        <begin position="29"/>
        <end position="309"/>
    </location>
</feature>
<evidence type="ECO:0000313" key="5">
    <source>
        <dbReference type="Proteomes" id="UP000679220"/>
    </source>
</evidence>
<dbReference type="InterPro" id="IPR017850">
    <property type="entry name" value="Alkaline_phosphatase_core_sf"/>
</dbReference>
<proteinExistence type="inferred from homology"/>
<name>A0A941F3I3_9BACT</name>
<protein>
    <submittedName>
        <fullName evidence="4">Sulfatase</fullName>
    </submittedName>
</protein>
<keyword evidence="2" id="KW-0378">Hydrolase</keyword>